<keyword evidence="4 6" id="KW-0067">ATP-binding</keyword>
<dbReference type="Pfam" id="PF01171">
    <property type="entry name" value="ATP_bind_3"/>
    <property type="match status" value="1"/>
</dbReference>
<evidence type="ECO:0000256" key="4">
    <source>
        <dbReference type="ARBA" id="ARBA00022840"/>
    </source>
</evidence>
<keyword evidence="9" id="KW-1185">Reference proteome</keyword>
<dbReference type="PANTHER" id="PTHR43033:SF1">
    <property type="entry name" value="TRNA(ILE)-LYSIDINE SYNTHASE-RELATED"/>
    <property type="match status" value="1"/>
</dbReference>
<dbReference type="InterPro" id="IPR011063">
    <property type="entry name" value="TilS/TtcA_N"/>
</dbReference>
<evidence type="ECO:0000259" key="7">
    <source>
        <dbReference type="Pfam" id="PF01171"/>
    </source>
</evidence>
<comment type="function">
    <text evidence="6">Ligates lysine onto the cytidine present at position 34 of the AUA codon-specific tRNA(Ile) that contains the anticodon CAU, in an ATP-dependent manner. Cytidine is converted to lysidine, thus changing the amino acid specificity of the tRNA from methionine to isoleucine.</text>
</comment>
<proteinExistence type="inferred from homology"/>
<evidence type="ECO:0000256" key="5">
    <source>
        <dbReference type="ARBA" id="ARBA00048539"/>
    </source>
</evidence>
<dbReference type="eggNOG" id="COG0037">
    <property type="taxonomic scope" value="Bacteria"/>
</dbReference>
<accession>A0A1I7CDB6</accession>
<keyword evidence="6" id="KW-0963">Cytoplasm</keyword>
<dbReference type="PANTHER" id="PTHR43033">
    <property type="entry name" value="TRNA(ILE)-LYSIDINE SYNTHASE-RELATED"/>
    <property type="match status" value="1"/>
</dbReference>
<organism evidence="8 9">
    <name type="scientific">Sedimentitalea nanhaiensis</name>
    <dbReference type="NCBI Taxonomy" id="999627"/>
    <lineage>
        <taxon>Bacteria</taxon>
        <taxon>Pseudomonadati</taxon>
        <taxon>Pseudomonadota</taxon>
        <taxon>Alphaproteobacteria</taxon>
        <taxon>Rhodobacterales</taxon>
        <taxon>Paracoccaceae</taxon>
        <taxon>Sedimentitalea</taxon>
    </lineage>
</organism>
<dbReference type="CDD" id="cd01992">
    <property type="entry name" value="TilS_N"/>
    <property type="match status" value="1"/>
</dbReference>
<dbReference type="InterPro" id="IPR012795">
    <property type="entry name" value="tRNA_Ile_lys_synt_N"/>
</dbReference>
<evidence type="ECO:0000256" key="6">
    <source>
        <dbReference type="HAMAP-Rule" id="MF_01161"/>
    </source>
</evidence>
<protein>
    <recommendedName>
        <fullName evidence="6">tRNA(Ile)-lysidine synthase</fullName>
        <ecNumber evidence="6">6.3.4.19</ecNumber>
    </recommendedName>
    <alternativeName>
        <fullName evidence="6">tRNA(Ile)-2-lysyl-cytidine synthase</fullName>
    </alternativeName>
    <alternativeName>
        <fullName evidence="6">tRNA(Ile)-lysidine synthetase</fullName>
    </alternativeName>
</protein>
<comment type="similarity">
    <text evidence="6">Belongs to the tRNA(Ile)-lysidine synthase family.</text>
</comment>
<dbReference type="RefSeq" id="WP_074920619.1">
    <property type="nucleotide sequence ID" value="NZ_FPAW01000016.1"/>
</dbReference>
<sequence>MTLSDADILVRVRARLGDTPPARIGVAVSGGGDSVALMHILSRCFDAGTVQLHVATVDHGLRSEAAVEAQAVAQLAGQMGLPHNTLHWTGWNHSGNLQDQARKARYRLLHEWAEPLNLDMVALGHTADDQAETVLMRLARASGVDGLAAMPMQCTLFGLKVIRPLLDLTRQDLRDYLTGHDIGWAEDPSNDDTRFDRVRARAALALLEPLGLTAQALVDVAGNMADARAALDHATHRAACELMQIDGGDIVLDAHGVRKLPTEIARRLLVGAICWIGGAQHPPRRAPVLDALAAIRAGRGMTLAGCRLLCGGSTIRLCREYAAVRDLRVPARHCWDRRWRLIGEPEPESCLAALGPKGLAQCPDWRAAGRPRAALMATPGLWHGGRLIAAPLAGWPQGWQIQMSGSRDTFLSSLLSH</sequence>
<feature type="binding site" evidence="6">
    <location>
        <begin position="29"/>
        <end position="34"/>
    </location>
    <ligand>
        <name>ATP</name>
        <dbReference type="ChEBI" id="CHEBI:30616"/>
    </ligand>
</feature>
<reference evidence="8 9" key="1">
    <citation type="submission" date="2016-10" db="EMBL/GenBank/DDBJ databases">
        <authorList>
            <person name="de Groot N.N."/>
        </authorList>
    </citation>
    <scope>NUCLEOTIDE SEQUENCE [LARGE SCALE GENOMIC DNA]</scope>
    <source>
        <strain evidence="8 9">CGMCC 1.10959</strain>
    </source>
</reference>
<dbReference type="GO" id="GO:0005524">
    <property type="term" value="F:ATP binding"/>
    <property type="evidence" value="ECO:0007669"/>
    <property type="project" value="UniProtKB-UniRule"/>
</dbReference>
<keyword evidence="2 6" id="KW-0819">tRNA processing</keyword>
<keyword evidence="1 6" id="KW-0436">Ligase</keyword>
<comment type="domain">
    <text evidence="6">The N-terminal region contains the highly conserved SGGXDS motif, predicted to be a P-loop motif involved in ATP binding.</text>
</comment>
<comment type="catalytic activity">
    <reaction evidence="5 6">
        <text>cytidine(34) in tRNA(Ile2) + L-lysine + ATP = lysidine(34) in tRNA(Ile2) + AMP + diphosphate + H(+)</text>
        <dbReference type="Rhea" id="RHEA:43744"/>
        <dbReference type="Rhea" id="RHEA-COMP:10625"/>
        <dbReference type="Rhea" id="RHEA-COMP:10670"/>
        <dbReference type="ChEBI" id="CHEBI:15378"/>
        <dbReference type="ChEBI" id="CHEBI:30616"/>
        <dbReference type="ChEBI" id="CHEBI:32551"/>
        <dbReference type="ChEBI" id="CHEBI:33019"/>
        <dbReference type="ChEBI" id="CHEBI:82748"/>
        <dbReference type="ChEBI" id="CHEBI:83665"/>
        <dbReference type="ChEBI" id="CHEBI:456215"/>
        <dbReference type="EC" id="6.3.4.19"/>
    </reaction>
</comment>
<evidence type="ECO:0000313" key="9">
    <source>
        <dbReference type="Proteomes" id="UP000182466"/>
    </source>
</evidence>
<dbReference type="InterPro" id="IPR014729">
    <property type="entry name" value="Rossmann-like_a/b/a_fold"/>
</dbReference>
<dbReference type="Gene3D" id="3.40.50.620">
    <property type="entry name" value="HUPs"/>
    <property type="match status" value="1"/>
</dbReference>
<evidence type="ECO:0000256" key="3">
    <source>
        <dbReference type="ARBA" id="ARBA00022741"/>
    </source>
</evidence>
<name>A0A1I7CDB6_9RHOB</name>
<dbReference type="InterPro" id="IPR012094">
    <property type="entry name" value="tRNA_Ile_lys_synt"/>
</dbReference>
<dbReference type="GO" id="GO:0005737">
    <property type="term" value="C:cytoplasm"/>
    <property type="evidence" value="ECO:0007669"/>
    <property type="project" value="UniProtKB-SubCell"/>
</dbReference>
<dbReference type="EMBL" id="FPAW01000016">
    <property type="protein sequence ID" value="SFT97396.1"/>
    <property type="molecule type" value="Genomic_DNA"/>
</dbReference>
<keyword evidence="3 6" id="KW-0547">Nucleotide-binding</keyword>
<gene>
    <name evidence="6" type="primary">tilS</name>
    <name evidence="8" type="ORF">SAMN05216236_1164</name>
</gene>
<dbReference type="NCBIfam" id="TIGR02432">
    <property type="entry name" value="lysidine_TilS_N"/>
    <property type="match status" value="1"/>
</dbReference>
<comment type="subcellular location">
    <subcellularLocation>
        <location evidence="6">Cytoplasm</location>
    </subcellularLocation>
</comment>
<dbReference type="STRING" id="999627.SAMN05216236_1164"/>
<dbReference type="GO" id="GO:0006400">
    <property type="term" value="P:tRNA modification"/>
    <property type="evidence" value="ECO:0007669"/>
    <property type="project" value="UniProtKB-UniRule"/>
</dbReference>
<dbReference type="SUPFAM" id="SSF52402">
    <property type="entry name" value="Adenine nucleotide alpha hydrolases-like"/>
    <property type="match status" value="1"/>
</dbReference>
<dbReference type="Proteomes" id="UP000182466">
    <property type="component" value="Unassembled WGS sequence"/>
</dbReference>
<evidence type="ECO:0000256" key="2">
    <source>
        <dbReference type="ARBA" id="ARBA00022694"/>
    </source>
</evidence>
<feature type="domain" description="tRNA(Ile)-lysidine/2-thiocytidine synthase N-terminal" evidence="7">
    <location>
        <begin position="24"/>
        <end position="202"/>
    </location>
</feature>
<dbReference type="EC" id="6.3.4.19" evidence="6"/>
<evidence type="ECO:0000313" key="8">
    <source>
        <dbReference type="EMBL" id="SFT97396.1"/>
    </source>
</evidence>
<dbReference type="HAMAP" id="MF_01161">
    <property type="entry name" value="tRNA_Ile_lys_synt"/>
    <property type="match status" value="1"/>
</dbReference>
<dbReference type="AlphaFoldDB" id="A0A1I7CDB6"/>
<evidence type="ECO:0000256" key="1">
    <source>
        <dbReference type="ARBA" id="ARBA00022598"/>
    </source>
</evidence>
<dbReference type="GO" id="GO:0032267">
    <property type="term" value="F:tRNA(Ile)-lysidine synthase activity"/>
    <property type="evidence" value="ECO:0007669"/>
    <property type="project" value="UniProtKB-EC"/>
</dbReference>